<proteinExistence type="inferred from homology"/>
<dbReference type="Pfam" id="PF00931">
    <property type="entry name" value="NB-ARC"/>
    <property type="match status" value="1"/>
</dbReference>
<evidence type="ECO:0000313" key="11">
    <source>
        <dbReference type="EMBL" id="OTF91841.1"/>
    </source>
</evidence>
<dbReference type="OMA" id="HRRICIH"/>
<evidence type="ECO:0000259" key="7">
    <source>
        <dbReference type="Pfam" id="PF00931"/>
    </source>
</evidence>
<dbReference type="Pfam" id="PF18052">
    <property type="entry name" value="Rx_N"/>
    <property type="match status" value="1"/>
</dbReference>
<reference evidence="11" key="2">
    <citation type="submission" date="2017-02" db="EMBL/GenBank/DDBJ databases">
        <title>Sunflower complete genome.</title>
        <authorList>
            <person name="Langlade N."/>
            <person name="Munos S."/>
        </authorList>
    </citation>
    <scope>NUCLEOTIDE SEQUENCE [LARGE SCALE GENOMIC DNA]</scope>
    <source>
        <tissue evidence="11">Leaves</tissue>
    </source>
</reference>
<dbReference type="SUPFAM" id="SSF52058">
    <property type="entry name" value="L domain-like"/>
    <property type="match status" value="1"/>
</dbReference>
<dbReference type="Gene3D" id="1.20.5.4130">
    <property type="match status" value="1"/>
</dbReference>
<feature type="domain" description="NB-ARC" evidence="7">
    <location>
        <begin position="156"/>
        <end position="327"/>
    </location>
</feature>
<dbReference type="AlphaFoldDB" id="A0A251S3V7"/>
<evidence type="ECO:0000256" key="6">
    <source>
        <dbReference type="ARBA" id="ARBA00022840"/>
    </source>
</evidence>
<dbReference type="FunCoup" id="A0A251S3V7">
    <property type="interactions" value="571"/>
</dbReference>
<reference evidence="10" key="3">
    <citation type="submission" date="2020-06" db="EMBL/GenBank/DDBJ databases">
        <title>Helianthus annuus Genome sequencing and assembly Release 2.</title>
        <authorList>
            <person name="Gouzy J."/>
            <person name="Langlade N."/>
            <person name="Munos S."/>
        </authorList>
    </citation>
    <scope>NUCLEOTIDE SEQUENCE</scope>
    <source>
        <tissue evidence="10">Leaves</tissue>
    </source>
</reference>
<dbReference type="Proteomes" id="UP000215914">
    <property type="component" value="Chromosome 16"/>
</dbReference>
<dbReference type="Gene3D" id="3.80.10.10">
    <property type="entry name" value="Ribonuclease Inhibitor"/>
    <property type="match status" value="1"/>
</dbReference>
<keyword evidence="5" id="KW-0611">Plant defense</keyword>
<evidence type="ECO:0000256" key="1">
    <source>
        <dbReference type="ARBA" id="ARBA00008894"/>
    </source>
</evidence>
<evidence type="ECO:0000256" key="5">
    <source>
        <dbReference type="ARBA" id="ARBA00022821"/>
    </source>
</evidence>
<keyword evidence="6" id="KW-0067">ATP-binding</keyword>
<dbReference type="InterPro" id="IPR032675">
    <property type="entry name" value="LRR_dom_sf"/>
</dbReference>
<dbReference type="InterPro" id="IPR044974">
    <property type="entry name" value="Disease_R_plants"/>
</dbReference>
<dbReference type="Gene3D" id="3.40.50.300">
    <property type="entry name" value="P-loop containing nucleotide triphosphate hydrolases"/>
    <property type="match status" value="1"/>
</dbReference>
<dbReference type="EMBL" id="CM007905">
    <property type="protein sequence ID" value="OTF91841.1"/>
    <property type="molecule type" value="Genomic_DNA"/>
</dbReference>
<gene>
    <name evidence="11" type="ORF">HannXRQ_Chr16g0515361</name>
    <name evidence="10" type="ORF">HanXRQr2_Chr16g0753331</name>
</gene>
<dbReference type="EMBL" id="MNCJ02000331">
    <property type="protein sequence ID" value="KAF5760424.1"/>
    <property type="molecule type" value="Genomic_DNA"/>
</dbReference>
<reference evidence="10 12" key="1">
    <citation type="journal article" date="2017" name="Nature">
        <title>The sunflower genome provides insights into oil metabolism, flowering and Asterid evolution.</title>
        <authorList>
            <person name="Badouin H."/>
            <person name="Gouzy J."/>
            <person name="Grassa C.J."/>
            <person name="Murat F."/>
            <person name="Staton S.E."/>
            <person name="Cottret L."/>
            <person name="Lelandais-Briere C."/>
            <person name="Owens G.L."/>
            <person name="Carrere S."/>
            <person name="Mayjonade B."/>
            <person name="Legrand L."/>
            <person name="Gill N."/>
            <person name="Kane N.C."/>
            <person name="Bowers J.E."/>
            <person name="Hubner S."/>
            <person name="Bellec A."/>
            <person name="Berard A."/>
            <person name="Berges H."/>
            <person name="Blanchet N."/>
            <person name="Boniface M.C."/>
            <person name="Brunel D."/>
            <person name="Catrice O."/>
            <person name="Chaidir N."/>
            <person name="Claudel C."/>
            <person name="Donnadieu C."/>
            <person name="Faraut T."/>
            <person name="Fievet G."/>
            <person name="Helmstetter N."/>
            <person name="King M."/>
            <person name="Knapp S.J."/>
            <person name="Lai Z."/>
            <person name="Le Paslier M.C."/>
            <person name="Lippi Y."/>
            <person name="Lorenzon L."/>
            <person name="Mandel J.R."/>
            <person name="Marage G."/>
            <person name="Marchand G."/>
            <person name="Marquand E."/>
            <person name="Bret-Mestries E."/>
            <person name="Morien E."/>
            <person name="Nambeesan S."/>
            <person name="Nguyen T."/>
            <person name="Pegot-Espagnet P."/>
            <person name="Pouilly N."/>
            <person name="Raftis F."/>
            <person name="Sallet E."/>
            <person name="Schiex T."/>
            <person name="Thomas J."/>
            <person name="Vandecasteele C."/>
            <person name="Vares D."/>
            <person name="Vear F."/>
            <person name="Vautrin S."/>
            <person name="Crespi M."/>
            <person name="Mangin B."/>
            <person name="Burke J.M."/>
            <person name="Salse J."/>
            <person name="Munos S."/>
            <person name="Vincourt P."/>
            <person name="Rieseberg L.H."/>
            <person name="Langlade N.B."/>
        </authorList>
    </citation>
    <scope>NUCLEOTIDE SEQUENCE [LARGE SCALE GENOMIC DNA]</scope>
    <source>
        <strain evidence="12">cv. SF193</strain>
        <tissue evidence="10">Leaves</tissue>
    </source>
</reference>
<dbReference type="GO" id="GO:0005524">
    <property type="term" value="F:ATP binding"/>
    <property type="evidence" value="ECO:0007669"/>
    <property type="project" value="UniProtKB-KW"/>
</dbReference>
<dbReference type="Gene3D" id="1.10.10.10">
    <property type="entry name" value="Winged helix-like DNA-binding domain superfamily/Winged helix DNA-binding domain"/>
    <property type="match status" value="1"/>
</dbReference>
<keyword evidence="4" id="KW-0547">Nucleotide-binding</keyword>
<dbReference type="InterPro" id="IPR036388">
    <property type="entry name" value="WH-like_DNA-bd_sf"/>
</dbReference>
<comment type="similarity">
    <text evidence="1">Belongs to the disease resistance NB-LRR family.</text>
</comment>
<evidence type="ECO:0000256" key="3">
    <source>
        <dbReference type="ARBA" id="ARBA00022737"/>
    </source>
</evidence>
<name>A0A251S3V7_HELAN</name>
<sequence>MAEAAVEFLLNNLKQLLAYNADLISSIKAHVESMYSDLGLLNTFVKGTSERRSNDSVVEELVRQIRIEVYKAEDIIDKYVSEAYTQKTRVGAAEVINVPDYLVKLRHVGRKIQDIRKHMKEIYDNKPFANDFFSRTEETIPRSLPCVDEENVFGFEKEAKKVVGCLKAETKELEVISVMGMGGVGKTTLAKKVYNDEDIQCNFPVRSWVYVSQVFNLKEVFLSILYDVTQVSRDASQWSVDTLAKELNRQLNDETYLIVLDDIWTKHAWDELKMAFPSNENGSRILITSRNKDVAIHANTSLGDPYQLRFLTDAESWELLKKKVFPKGTRCSRELENLGKQIARKCYGLPLAIVVIAGILKKMDKAPSSWEKVEKNVTTIEPKQCMEVLELSYKHLPYHLKACFLHFGVFPEDFEIPVRKLIHMWVAEGFIQPTRNTSLEEIAEENLLDLVDRNLVLIEQRRANGGIKTCRIHGMLHDMCVKKAEEENFFKEIKSLEQCIYKAVDLNVFRRVSVYSLASDCISSKHDYSHVRSFLCYGREKTVLNPSQIKCFSESFNLLRVLDAAPITFAMFPSAKLIHLRYIALSGTFNVLPEAVSNLWNLQTLIVNTTNCRNIEVKTDIWKLLQLRHVYTSAASVFPTSSSSSRKGGKDPLVNQNLITMSKVSPDSCTDEILVRTPNLQKLGVCGKLALLMEMKNGKCKFDNITGLRRLDKLKLVNYTYPISPFNVNAKLHALPNSLKFPPMLKKLTLSDTVLKWEQISVLGKLHGLEVLKLG</sequence>
<dbReference type="InterPro" id="IPR042197">
    <property type="entry name" value="Apaf_helical"/>
</dbReference>
<dbReference type="InParanoid" id="A0A251S3V7"/>
<feature type="domain" description="Disease resistance protein winged helix" evidence="9">
    <location>
        <begin position="409"/>
        <end position="479"/>
    </location>
</feature>
<dbReference type="FunFam" id="3.40.50.300:FF:001091">
    <property type="entry name" value="Probable disease resistance protein At1g61300"/>
    <property type="match status" value="1"/>
</dbReference>
<evidence type="ECO:0000313" key="12">
    <source>
        <dbReference type="Proteomes" id="UP000215914"/>
    </source>
</evidence>
<dbReference type="OrthoDB" id="646178at2759"/>
<dbReference type="CDD" id="cd14798">
    <property type="entry name" value="RX-CC_like"/>
    <property type="match status" value="1"/>
</dbReference>
<dbReference type="InterPro" id="IPR038005">
    <property type="entry name" value="RX-like_CC"/>
</dbReference>
<evidence type="ECO:0000256" key="4">
    <source>
        <dbReference type="ARBA" id="ARBA00022741"/>
    </source>
</evidence>
<protein>
    <submittedName>
        <fullName evidence="11">Putative NB-ARC</fullName>
    </submittedName>
    <submittedName>
        <fullName evidence="10">Virus X resistance protein-like, coiled-coil</fullName>
    </submittedName>
</protein>
<dbReference type="PANTHER" id="PTHR23155:SF1193">
    <property type="entry name" value="DISEASE RESISTANCE PROTEIN RPP13-RELATED"/>
    <property type="match status" value="1"/>
</dbReference>
<dbReference type="GO" id="GO:0043531">
    <property type="term" value="F:ADP binding"/>
    <property type="evidence" value="ECO:0007669"/>
    <property type="project" value="InterPro"/>
</dbReference>
<dbReference type="FunFam" id="1.10.10.10:FF:000322">
    <property type="entry name" value="Probable disease resistance protein At1g63360"/>
    <property type="match status" value="1"/>
</dbReference>
<evidence type="ECO:0000259" key="8">
    <source>
        <dbReference type="Pfam" id="PF18052"/>
    </source>
</evidence>
<dbReference type="InterPro" id="IPR058922">
    <property type="entry name" value="WHD_DRP"/>
</dbReference>
<evidence type="ECO:0000259" key="9">
    <source>
        <dbReference type="Pfam" id="PF23559"/>
    </source>
</evidence>
<keyword evidence="3" id="KW-0677">Repeat</keyword>
<evidence type="ECO:0000313" key="10">
    <source>
        <dbReference type="EMBL" id="KAF5760424.1"/>
    </source>
</evidence>
<evidence type="ECO:0000256" key="2">
    <source>
        <dbReference type="ARBA" id="ARBA00022614"/>
    </source>
</evidence>
<feature type="domain" description="Disease resistance N-terminal" evidence="8">
    <location>
        <begin position="5"/>
        <end position="87"/>
    </location>
</feature>
<dbReference type="PANTHER" id="PTHR23155">
    <property type="entry name" value="DISEASE RESISTANCE PROTEIN RP"/>
    <property type="match status" value="1"/>
</dbReference>
<dbReference type="InterPro" id="IPR002182">
    <property type="entry name" value="NB-ARC"/>
</dbReference>
<dbReference type="Pfam" id="PF23559">
    <property type="entry name" value="WHD_DRP"/>
    <property type="match status" value="1"/>
</dbReference>
<dbReference type="InterPro" id="IPR027417">
    <property type="entry name" value="P-loop_NTPase"/>
</dbReference>
<dbReference type="InterPro" id="IPR041118">
    <property type="entry name" value="Rx_N"/>
</dbReference>
<accession>A0A251S3V7</accession>
<organism evidence="11 12">
    <name type="scientific">Helianthus annuus</name>
    <name type="common">Common sunflower</name>
    <dbReference type="NCBI Taxonomy" id="4232"/>
    <lineage>
        <taxon>Eukaryota</taxon>
        <taxon>Viridiplantae</taxon>
        <taxon>Streptophyta</taxon>
        <taxon>Embryophyta</taxon>
        <taxon>Tracheophyta</taxon>
        <taxon>Spermatophyta</taxon>
        <taxon>Magnoliopsida</taxon>
        <taxon>eudicotyledons</taxon>
        <taxon>Gunneridae</taxon>
        <taxon>Pentapetalae</taxon>
        <taxon>asterids</taxon>
        <taxon>campanulids</taxon>
        <taxon>Asterales</taxon>
        <taxon>Asteraceae</taxon>
        <taxon>Asteroideae</taxon>
        <taxon>Heliantheae alliance</taxon>
        <taxon>Heliantheae</taxon>
        <taxon>Helianthus</taxon>
    </lineage>
</organism>
<dbReference type="SUPFAM" id="SSF52540">
    <property type="entry name" value="P-loop containing nucleoside triphosphate hydrolases"/>
    <property type="match status" value="1"/>
</dbReference>
<keyword evidence="2" id="KW-0433">Leucine-rich repeat</keyword>
<dbReference type="GO" id="GO:0051607">
    <property type="term" value="P:defense response to virus"/>
    <property type="evidence" value="ECO:0007669"/>
    <property type="project" value="UniProtKB-ARBA"/>
</dbReference>
<dbReference type="PRINTS" id="PR00364">
    <property type="entry name" value="DISEASERSIST"/>
</dbReference>
<keyword evidence="12" id="KW-1185">Reference proteome</keyword>
<dbReference type="Gene3D" id="1.10.8.430">
    <property type="entry name" value="Helical domain of apoptotic protease-activating factors"/>
    <property type="match status" value="1"/>
</dbReference>
<dbReference type="Gramene" id="mRNA:HanXRQr2_Chr16g0753331">
    <property type="protein sequence ID" value="CDS:HanXRQr2_Chr16g0753331.1"/>
    <property type="gene ID" value="HanXRQr2_Chr16g0753331"/>
</dbReference>